<dbReference type="OrthoDB" id="8445391at2"/>
<evidence type="ECO:0000313" key="1">
    <source>
        <dbReference type="EMBL" id="RAI28331.1"/>
    </source>
</evidence>
<dbReference type="RefSeq" id="WP_111433587.1">
    <property type="nucleotide sequence ID" value="NZ_JACIGG010000009.1"/>
</dbReference>
<protein>
    <submittedName>
        <fullName evidence="1">Uncharacterized protein</fullName>
    </submittedName>
</protein>
<accession>A0A327JQK7</accession>
<keyword evidence="2" id="KW-1185">Reference proteome</keyword>
<dbReference type="Proteomes" id="UP000249299">
    <property type="component" value="Unassembled WGS sequence"/>
</dbReference>
<reference evidence="1 2" key="1">
    <citation type="submission" date="2017-07" db="EMBL/GenBank/DDBJ databases">
        <title>Draft Genome Sequences of Select Purple Nonsulfur Bacteria.</title>
        <authorList>
            <person name="Lasarre B."/>
            <person name="Mckinlay J.B."/>
        </authorList>
    </citation>
    <scope>NUCLEOTIDE SEQUENCE [LARGE SCALE GENOMIC DNA]</scope>
    <source>
        <strain evidence="1 2">DSM 11290</strain>
    </source>
</reference>
<sequence length="88" mass="10152">MTSFNFLDPAELYTTGKRRVGQNAMTYRRFDSLAEAVRYSIEELSAVRLNGAILEVNGERFRREEIRQIYDSSTYPLKRQPGKADDAT</sequence>
<dbReference type="EMBL" id="NPEV01000010">
    <property type="protein sequence ID" value="RAI28331.1"/>
    <property type="molecule type" value="Genomic_DNA"/>
</dbReference>
<organism evidence="1 2">
    <name type="scientific">Rhodobium orientis</name>
    <dbReference type="NCBI Taxonomy" id="34017"/>
    <lineage>
        <taxon>Bacteria</taxon>
        <taxon>Pseudomonadati</taxon>
        <taxon>Pseudomonadota</taxon>
        <taxon>Alphaproteobacteria</taxon>
        <taxon>Hyphomicrobiales</taxon>
        <taxon>Rhodobiaceae</taxon>
        <taxon>Rhodobium</taxon>
    </lineage>
</organism>
<dbReference type="AlphaFoldDB" id="A0A327JQK7"/>
<name>A0A327JQK7_9HYPH</name>
<proteinExistence type="predicted"/>
<evidence type="ECO:0000313" key="2">
    <source>
        <dbReference type="Proteomes" id="UP000249299"/>
    </source>
</evidence>
<comment type="caution">
    <text evidence="1">The sequence shown here is derived from an EMBL/GenBank/DDBJ whole genome shotgun (WGS) entry which is preliminary data.</text>
</comment>
<gene>
    <name evidence="1" type="ORF">CH339_06845</name>
</gene>